<gene>
    <name evidence="3" type="ORF">C8A01DRAFT_41280</name>
</gene>
<evidence type="ECO:0000313" key="3">
    <source>
        <dbReference type="EMBL" id="KAK4032285.1"/>
    </source>
</evidence>
<evidence type="ECO:0000256" key="1">
    <source>
        <dbReference type="SAM" id="MobiDB-lite"/>
    </source>
</evidence>
<accession>A0AAN6P7P8</accession>
<protein>
    <submittedName>
        <fullName evidence="3">Uncharacterized protein</fullName>
    </submittedName>
</protein>
<sequence length="336" mass="37230">MSVRDFYVRLQVPPVTPTTFCQPVALGGPGGRGLEPAAWPILMPAKDGFQVCYTLDKKFRDTYLDRGFCGLDASFRDQFDHKCPEQVIHVAPTVREQGTGVCRDDDDRQERSIFDSGWNGLKNMLCRVRSYFERLNDGIESVWAVLFYFFFVTIPTASLASFTALVLICLFAQFLEVLGLVSFAPHQDTAVDLEKADKTSKSSASEKTSATPATRTTTHAATRTTTPAATRTTTHAASSTNTQRPSAEPIKRPAPPSDDDSYELVQHESKKSVADIIAGTPSTTSTRRVRRGRRDPLLSYPYREGRDLEQINDGYVDVGRATPSSSQESFGFNSCW</sequence>
<keyword evidence="2" id="KW-0812">Transmembrane</keyword>
<organism evidence="3 4">
    <name type="scientific">Parachaetomium inaequale</name>
    <dbReference type="NCBI Taxonomy" id="2588326"/>
    <lineage>
        <taxon>Eukaryota</taxon>
        <taxon>Fungi</taxon>
        <taxon>Dikarya</taxon>
        <taxon>Ascomycota</taxon>
        <taxon>Pezizomycotina</taxon>
        <taxon>Sordariomycetes</taxon>
        <taxon>Sordariomycetidae</taxon>
        <taxon>Sordariales</taxon>
        <taxon>Chaetomiaceae</taxon>
        <taxon>Parachaetomium</taxon>
    </lineage>
</organism>
<reference evidence="4" key="1">
    <citation type="journal article" date="2023" name="Mol. Phylogenet. Evol.">
        <title>Genome-scale phylogeny and comparative genomics of the fungal order Sordariales.</title>
        <authorList>
            <person name="Hensen N."/>
            <person name="Bonometti L."/>
            <person name="Westerberg I."/>
            <person name="Brannstrom I.O."/>
            <person name="Guillou S."/>
            <person name="Cros-Aarteil S."/>
            <person name="Calhoun S."/>
            <person name="Haridas S."/>
            <person name="Kuo A."/>
            <person name="Mondo S."/>
            <person name="Pangilinan J."/>
            <person name="Riley R."/>
            <person name="LaButti K."/>
            <person name="Andreopoulos B."/>
            <person name="Lipzen A."/>
            <person name="Chen C."/>
            <person name="Yan M."/>
            <person name="Daum C."/>
            <person name="Ng V."/>
            <person name="Clum A."/>
            <person name="Steindorff A."/>
            <person name="Ohm R.A."/>
            <person name="Martin F."/>
            <person name="Silar P."/>
            <person name="Natvig D.O."/>
            <person name="Lalanne C."/>
            <person name="Gautier V."/>
            <person name="Ament-Velasquez S.L."/>
            <person name="Kruys A."/>
            <person name="Hutchinson M.I."/>
            <person name="Powell A.J."/>
            <person name="Barry K."/>
            <person name="Miller A.N."/>
            <person name="Grigoriev I.V."/>
            <person name="Debuchy R."/>
            <person name="Gladieux P."/>
            <person name="Hiltunen Thoren M."/>
            <person name="Johannesson H."/>
        </authorList>
    </citation>
    <scope>NUCLEOTIDE SEQUENCE [LARGE SCALE GENOMIC DNA]</scope>
    <source>
        <strain evidence="4">CBS 284.82</strain>
    </source>
</reference>
<comment type="caution">
    <text evidence="3">The sequence shown here is derived from an EMBL/GenBank/DDBJ whole genome shotgun (WGS) entry which is preliminary data.</text>
</comment>
<keyword evidence="2" id="KW-0472">Membrane</keyword>
<name>A0AAN6P7P8_9PEZI</name>
<feature type="region of interest" description="Disordered" evidence="1">
    <location>
        <begin position="195"/>
        <end position="290"/>
    </location>
</feature>
<evidence type="ECO:0000256" key="2">
    <source>
        <dbReference type="SAM" id="Phobius"/>
    </source>
</evidence>
<dbReference type="EMBL" id="MU854627">
    <property type="protein sequence ID" value="KAK4032285.1"/>
    <property type="molecule type" value="Genomic_DNA"/>
</dbReference>
<keyword evidence="4" id="KW-1185">Reference proteome</keyword>
<dbReference type="AlphaFoldDB" id="A0AAN6P7P8"/>
<feature type="compositionally biased region" description="Low complexity" evidence="1">
    <location>
        <begin position="201"/>
        <end position="240"/>
    </location>
</feature>
<dbReference type="Proteomes" id="UP001303115">
    <property type="component" value="Unassembled WGS sequence"/>
</dbReference>
<keyword evidence="2" id="KW-1133">Transmembrane helix</keyword>
<feature type="transmembrane region" description="Helical" evidence="2">
    <location>
        <begin position="142"/>
        <end position="175"/>
    </location>
</feature>
<evidence type="ECO:0000313" key="4">
    <source>
        <dbReference type="Proteomes" id="UP001303115"/>
    </source>
</evidence>
<proteinExistence type="predicted"/>